<dbReference type="RefSeq" id="WP_230005076.1">
    <property type="nucleotide sequence ID" value="NZ_CP087134.1"/>
</dbReference>
<organism evidence="1 2">
    <name type="scientific">Flavobacterium cupriresistens</name>
    <dbReference type="NCBI Taxonomy" id="2893885"/>
    <lineage>
        <taxon>Bacteria</taxon>
        <taxon>Pseudomonadati</taxon>
        <taxon>Bacteroidota</taxon>
        <taxon>Flavobacteriia</taxon>
        <taxon>Flavobacteriales</taxon>
        <taxon>Flavobacteriaceae</taxon>
        <taxon>Flavobacterium</taxon>
    </lineage>
</organism>
<protein>
    <submittedName>
        <fullName evidence="1">Uncharacterized protein</fullName>
    </submittedName>
</protein>
<accession>A0ABU4R8U0</accession>
<dbReference type="Proteomes" id="UP001273350">
    <property type="component" value="Unassembled WGS sequence"/>
</dbReference>
<name>A0ABU4R8U0_9FLAO</name>
<evidence type="ECO:0000313" key="1">
    <source>
        <dbReference type="EMBL" id="MDX6188433.1"/>
    </source>
</evidence>
<comment type="caution">
    <text evidence="1">The sequence shown here is derived from an EMBL/GenBank/DDBJ whole genome shotgun (WGS) entry which is preliminary data.</text>
</comment>
<evidence type="ECO:0000313" key="2">
    <source>
        <dbReference type="Proteomes" id="UP001273350"/>
    </source>
</evidence>
<keyword evidence="2" id="KW-1185">Reference proteome</keyword>
<proteinExistence type="predicted"/>
<gene>
    <name evidence="1" type="ORF">SGQ83_03650</name>
</gene>
<sequence>MTLVKPCSLEIDSSLKKWDSLENYVLQESSLKKLFTQTYPLNENIDDVLIKVCSLNDFYSTNIYSPFSVAKHIVSLNIDEKLNANDLKIVNKIAEVQMPGDKKRKFYSFASKYCSHHKPSIYPIYDSFAEKMLCYFKEKDKFHKFSKIDLKDYETYKSIIQKFIEYYGLNNYDLKQIDKYLWIKGKENFPKDYNKNRIIAHSSHLARS</sequence>
<dbReference type="EMBL" id="JAWXVI010000002">
    <property type="protein sequence ID" value="MDX6188433.1"/>
    <property type="molecule type" value="Genomic_DNA"/>
</dbReference>
<reference evidence="1 2" key="1">
    <citation type="submission" date="2023-11" db="EMBL/GenBank/DDBJ databases">
        <title>Unpublished Manusciprt.</title>
        <authorList>
            <person name="Saticioglu I.B."/>
            <person name="Ay H."/>
            <person name="Ajmi N."/>
            <person name="Altun S."/>
            <person name="Duman M."/>
        </authorList>
    </citation>
    <scope>NUCLEOTIDE SEQUENCE [LARGE SCALE GENOMIC DNA]</scope>
    <source>
        <strain evidence="1 2">Fl-318</strain>
    </source>
</reference>